<proteinExistence type="inferred from homology"/>
<dbReference type="Gene3D" id="3.40.190.10">
    <property type="entry name" value="Periplasmic binding protein-like II"/>
    <property type="match status" value="1"/>
</dbReference>
<dbReference type="PANTHER" id="PTHR42928">
    <property type="entry name" value="TRICARBOXYLATE-BINDING PROTEIN"/>
    <property type="match status" value="1"/>
</dbReference>
<dbReference type="Pfam" id="PF03401">
    <property type="entry name" value="TctC"/>
    <property type="match status" value="1"/>
</dbReference>
<keyword evidence="2" id="KW-0732">Signal</keyword>
<comment type="similarity">
    <text evidence="1">Belongs to the UPF0065 (bug) family.</text>
</comment>
<dbReference type="CDD" id="cd13578">
    <property type="entry name" value="PBP2_Bug27"/>
    <property type="match status" value="1"/>
</dbReference>
<dbReference type="OrthoDB" id="8630186at2"/>
<dbReference type="PIRSF" id="PIRSF017082">
    <property type="entry name" value="YflP"/>
    <property type="match status" value="1"/>
</dbReference>
<dbReference type="AlphaFoldDB" id="A0A0C4YJQ2"/>
<dbReference type="InterPro" id="IPR042100">
    <property type="entry name" value="Bug_dom1"/>
</dbReference>
<name>A0A0C4YJQ2_9BURK</name>
<keyword evidence="4" id="KW-1185">Reference proteome</keyword>
<feature type="chain" id="PRO_5002185704" evidence="2">
    <location>
        <begin position="30"/>
        <end position="329"/>
    </location>
</feature>
<accession>A0A0C4YJQ2</accession>
<dbReference type="RefSeq" id="WP_043353432.1">
    <property type="nucleotide sequence ID" value="NZ_CP010537.1"/>
</dbReference>
<protein>
    <submittedName>
        <fullName evidence="3">Tricarboxylate transport protein TctC</fullName>
    </submittedName>
</protein>
<evidence type="ECO:0000256" key="2">
    <source>
        <dbReference type="SAM" id="SignalP"/>
    </source>
</evidence>
<feature type="signal peptide" evidence="2">
    <location>
        <begin position="1"/>
        <end position="29"/>
    </location>
</feature>
<dbReference type="InterPro" id="IPR005064">
    <property type="entry name" value="BUG"/>
</dbReference>
<evidence type="ECO:0000256" key="1">
    <source>
        <dbReference type="ARBA" id="ARBA00006987"/>
    </source>
</evidence>
<evidence type="ECO:0000313" key="4">
    <source>
        <dbReference type="Proteomes" id="UP000031843"/>
    </source>
</evidence>
<dbReference type="KEGG" id="cbw:RR42_s0536"/>
<dbReference type="SUPFAM" id="SSF53850">
    <property type="entry name" value="Periplasmic binding protein-like II"/>
    <property type="match status" value="1"/>
</dbReference>
<reference evidence="3 4" key="1">
    <citation type="journal article" date="2015" name="Genome Announc.">
        <title>Complete Genome Sequence of Cupriavidus basilensis 4G11, Isolated from the Oak Ridge Field Research Center Site.</title>
        <authorList>
            <person name="Ray J."/>
            <person name="Waters R.J."/>
            <person name="Skerker J.M."/>
            <person name="Kuehl J.V."/>
            <person name="Price M.N."/>
            <person name="Huang J."/>
            <person name="Chakraborty R."/>
            <person name="Arkin A.P."/>
            <person name="Deutschbauer A."/>
        </authorList>
    </citation>
    <scope>NUCLEOTIDE SEQUENCE [LARGE SCALE GENOMIC DNA]</scope>
    <source>
        <strain evidence="3">4G11</strain>
    </source>
</reference>
<organism evidence="3 4">
    <name type="scientific">Cupriavidus basilensis</name>
    <dbReference type="NCBI Taxonomy" id="68895"/>
    <lineage>
        <taxon>Bacteria</taxon>
        <taxon>Pseudomonadati</taxon>
        <taxon>Pseudomonadota</taxon>
        <taxon>Betaproteobacteria</taxon>
        <taxon>Burkholderiales</taxon>
        <taxon>Burkholderiaceae</taxon>
        <taxon>Cupriavidus</taxon>
    </lineage>
</organism>
<sequence>MKVSGLNARRAAIGLAGALSMAIGLPSHAAGDYPNRPIKMVIPYTPGGSIDTVGRLVAAQLQRQMGQPIVVENRPGASGMIGSEAVAKAQSDGYTLLFNASSQVYLPLVAKNAPYDAIKDYTPIGQIGHVPLLVVANTNVPANSLRELVQLAKAKPRTYAWATSGLGTTSHLTEEMIRHSFKLDMEIVSYKGAVPQLNDVMGGHVTAAVSPMPGVYPFVKGGRLKVLAVTSGKRIPQLPDVPTVAESGLPGFELLSWYGIWGPANLPAEITQRLSREVNKAVQDPAMKARFADMSFETVQSTPEQFKALISSDITKVSAIVKAANIQID</sequence>
<dbReference type="STRING" id="68895.RR42_s0536"/>
<dbReference type="Proteomes" id="UP000031843">
    <property type="component" value="Chromosome secondary"/>
</dbReference>
<dbReference type="PANTHER" id="PTHR42928:SF5">
    <property type="entry name" value="BLR1237 PROTEIN"/>
    <property type="match status" value="1"/>
</dbReference>
<dbReference type="Gene3D" id="3.40.190.150">
    <property type="entry name" value="Bordetella uptake gene, domain 1"/>
    <property type="match status" value="1"/>
</dbReference>
<gene>
    <name evidence="3" type="ORF">RR42_s0536</name>
</gene>
<dbReference type="EMBL" id="CP010537">
    <property type="protein sequence ID" value="AJG22129.1"/>
    <property type="molecule type" value="Genomic_DNA"/>
</dbReference>
<evidence type="ECO:0000313" key="3">
    <source>
        <dbReference type="EMBL" id="AJG22129.1"/>
    </source>
</evidence>